<keyword evidence="3" id="KW-1185">Reference proteome</keyword>
<dbReference type="InterPro" id="IPR004843">
    <property type="entry name" value="Calcineurin-like_PHP"/>
</dbReference>
<dbReference type="RefSeq" id="WP_074931384.1">
    <property type="nucleotide sequence ID" value="NZ_FORI01000005.1"/>
</dbReference>
<accession>A0A1I3KME7</accession>
<dbReference type="GO" id="GO:0016787">
    <property type="term" value="F:hydrolase activity"/>
    <property type="evidence" value="ECO:0007669"/>
    <property type="project" value="InterPro"/>
</dbReference>
<dbReference type="AlphaFoldDB" id="A0A1I3KME7"/>
<proteinExistence type="predicted"/>
<dbReference type="OrthoDB" id="5380073at2"/>
<reference evidence="3" key="1">
    <citation type="submission" date="2016-10" db="EMBL/GenBank/DDBJ databases">
        <authorList>
            <person name="Varghese N."/>
            <person name="Submissions S."/>
        </authorList>
    </citation>
    <scope>NUCLEOTIDE SEQUENCE [LARGE SCALE GENOMIC DNA]</scope>
    <source>
        <strain evidence="3">XBD1002</strain>
    </source>
</reference>
<dbReference type="SUPFAM" id="SSF56300">
    <property type="entry name" value="Metallo-dependent phosphatases"/>
    <property type="match status" value="1"/>
</dbReference>
<sequence length="196" mass="23379">MKLYISDLHFYDEKSIKLDERNFADVREMNQYMINQWNATVKGGDIVFVLGDLFWTKEPDEVNYILNRLSGKICLIEGNHDNRWLKKPGINLDRFEWIKTYAEFQDGDFNIIASHYPTFCYNHQHLVNEDGSSRTYMMYGHVHNTQDELLVNQFQNITREKNIPCNMINCFCKFSDYKPLSLEQWIELDAKRRSTL</sequence>
<dbReference type="EMBL" id="FORI01000005">
    <property type="protein sequence ID" value="SFI73659.1"/>
    <property type="molecule type" value="Genomic_DNA"/>
</dbReference>
<protein>
    <submittedName>
        <fullName evidence="2">Calcineurin-like phosphoesterase superfamily protein</fullName>
    </submittedName>
</protein>
<evidence type="ECO:0000259" key="1">
    <source>
        <dbReference type="Pfam" id="PF00149"/>
    </source>
</evidence>
<dbReference type="InterPro" id="IPR029052">
    <property type="entry name" value="Metallo-depent_PP-like"/>
</dbReference>
<dbReference type="Pfam" id="PF00149">
    <property type="entry name" value="Metallophos"/>
    <property type="match status" value="1"/>
</dbReference>
<name>A0A1I3KME7_9SPIR</name>
<dbReference type="Proteomes" id="UP000182737">
    <property type="component" value="Unassembled WGS sequence"/>
</dbReference>
<feature type="domain" description="Calcineurin-like phosphoesterase" evidence="1">
    <location>
        <begin position="4"/>
        <end position="163"/>
    </location>
</feature>
<organism evidence="2 3">
    <name type="scientific">Treponema bryantii</name>
    <dbReference type="NCBI Taxonomy" id="163"/>
    <lineage>
        <taxon>Bacteria</taxon>
        <taxon>Pseudomonadati</taxon>
        <taxon>Spirochaetota</taxon>
        <taxon>Spirochaetia</taxon>
        <taxon>Spirochaetales</taxon>
        <taxon>Treponemataceae</taxon>
        <taxon>Treponema</taxon>
    </lineage>
</organism>
<evidence type="ECO:0000313" key="2">
    <source>
        <dbReference type="EMBL" id="SFI73659.1"/>
    </source>
</evidence>
<dbReference type="Gene3D" id="3.60.21.10">
    <property type="match status" value="1"/>
</dbReference>
<evidence type="ECO:0000313" key="3">
    <source>
        <dbReference type="Proteomes" id="UP000182737"/>
    </source>
</evidence>
<gene>
    <name evidence="2" type="ORF">SAMN04487775_10552</name>
</gene>